<keyword evidence="8" id="KW-0472">Membrane</keyword>
<dbReference type="PANTHER" id="PTHR24421:SF10">
    <property type="entry name" value="NITRATE_NITRITE SENSOR PROTEIN NARQ"/>
    <property type="match status" value="1"/>
</dbReference>
<keyword evidence="4" id="KW-0547">Nucleotide-binding</keyword>
<dbReference type="KEGG" id="cheb:HH215_26680"/>
<dbReference type="Gene3D" id="3.30.565.10">
    <property type="entry name" value="Histidine kinase-like ATPase, C-terminal domain"/>
    <property type="match status" value="1"/>
</dbReference>
<sequence length="652" mass="73942">MLRRLAKAVAAAALLFALNGLINYSLMKPQDGASESINQLRVHLDDGVFTLLFVLIAIVFWAMFAVLPRERGYLYLGVISLLTSLLLFTEWDQKELLFGPFPEIPYNALAIKSGIVFMGFSFLAYLLGTSKKPATRVLLWCSCILWITILTLTLVSADPSLFVLLSRIFFVVILLNIAISLAQSLSLLRQKESQAELQRIAGGFFMFMIVLLPDPVKDLWEAIEGRSIGYRRVYWEQCLEDTLPWALLSLVTMFGVMFFQRFVRTLKDKESVSEELRARNVELGHEVTTRQRLDQLLSAMLRAYRIADLEQSVLREGKLYFLPHSFLLVKYEEAIEGVQSISADGLSSHDEDYIRSTLLAIGKRLSSGETIVTGSMVLGAAGGTEERRLFLAVYSTDGGSISLEERDKFALSLMSKYVSIFYEYFQLMENRLKEMQQIQGEQSPWLSKLFMQIAEKERKRLASDLHDEVLQELLHTRRILERTSDDRLCNEDKEQIRLGLENAEYMIRETCRELMPPFLSDHGVLHAVAKLVEKTRLRADFQLDFHAGPVAASFSDELNTTIYRIVQELVNNALKHSQADRVNLDVGQEGDVLYIRYADNGKGMETAMDFSSTNRFGLKGIAERIRMIDGEITVQSSPGQGVKVWCSVPIPN</sequence>
<evidence type="ECO:0000256" key="6">
    <source>
        <dbReference type="ARBA" id="ARBA00022840"/>
    </source>
</evidence>
<keyword evidence="8" id="KW-1133">Transmembrane helix</keyword>
<keyword evidence="3" id="KW-0808">Transferase</keyword>
<accession>A0A7Z2VNJ9</accession>
<feature type="transmembrane region" description="Helical" evidence="8">
    <location>
        <begin position="47"/>
        <end position="66"/>
    </location>
</feature>
<organism evidence="10 11">
    <name type="scientific">Cohnella herbarum</name>
    <dbReference type="NCBI Taxonomy" id="2728023"/>
    <lineage>
        <taxon>Bacteria</taxon>
        <taxon>Bacillati</taxon>
        <taxon>Bacillota</taxon>
        <taxon>Bacilli</taxon>
        <taxon>Bacillales</taxon>
        <taxon>Paenibacillaceae</taxon>
        <taxon>Cohnella</taxon>
    </lineage>
</organism>
<feature type="transmembrane region" description="Helical" evidence="8">
    <location>
        <begin position="137"/>
        <end position="156"/>
    </location>
</feature>
<dbReference type="GO" id="GO:0004673">
    <property type="term" value="F:protein histidine kinase activity"/>
    <property type="evidence" value="ECO:0007669"/>
    <property type="project" value="UniProtKB-EC"/>
</dbReference>
<proteinExistence type="predicted"/>
<protein>
    <recommendedName>
        <fullName evidence="2">histidine kinase</fullName>
        <ecNumber evidence="2">2.7.13.3</ecNumber>
    </recommendedName>
</protein>
<evidence type="ECO:0000256" key="4">
    <source>
        <dbReference type="ARBA" id="ARBA00022741"/>
    </source>
</evidence>
<feature type="transmembrane region" description="Helical" evidence="8">
    <location>
        <begin position="73"/>
        <end position="89"/>
    </location>
</feature>
<evidence type="ECO:0000259" key="9">
    <source>
        <dbReference type="PROSITE" id="PS50109"/>
    </source>
</evidence>
<evidence type="ECO:0000313" key="10">
    <source>
        <dbReference type="EMBL" id="QJD86397.1"/>
    </source>
</evidence>
<evidence type="ECO:0000256" key="3">
    <source>
        <dbReference type="ARBA" id="ARBA00022679"/>
    </source>
</evidence>
<keyword evidence="11" id="KW-1185">Reference proteome</keyword>
<keyword evidence="7" id="KW-0902">Two-component regulatory system</keyword>
<dbReference type="RefSeq" id="WP_169282646.1">
    <property type="nucleotide sequence ID" value="NZ_CP051680.1"/>
</dbReference>
<evidence type="ECO:0000256" key="5">
    <source>
        <dbReference type="ARBA" id="ARBA00022777"/>
    </source>
</evidence>
<dbReference type="AlphaFoldDB" id="A0A7Z2VNJ9"/>
<feature type="transmembrane region" description="Helical" evidence="8">
    <location>
        <begin position="200"/>
        <end position="216"/>
    </location>
</feature>
<dbReference type="CDD" id="cd16917">
    <property type="entry name" value="HATPase_UhpB-NarQ-NarX-like"/>
    <property type="match status" value="1"/>
</dbReference>
<feature type="domain" description="Histidine kinase" evidence="9">
    <location>
        <begin position="562"/>
        <end position="652"/>
    </location>
</feature>
<comment type="catalytic activity">
    <reaction evidence="1">
        <text>ATP + protein L-histidine = ADP + protein N-phospho-L-histidine.</text>
        <dbReference type="EC" id="2.7.13.3"/>
    </reaction>
</comment>
<feature type="transmembrane region" description="Helical" evidence="8">
    <location>
        <begin position="109"/>
        <end position="128"/>
    </location>
</feature>
<dbReference type="Pfam" id="PF02518">
    <property type="entry name" value="HATPase_c"/>
    <property type="match status" value="1"/>
</dbReference>
<dbReference type="GO" id="GO:0000160">
    <property type="term" value="P:phosphorelay signal transduction system"/>
    <property type="evidence" value="ECO:0007669"/>
    <property type="project" value="UniProtKB-KW"/>
</dbReference>
<evidence type="ECO:0000256" key="2">
    <source>
        <dbReference type="ARBA" id="ARBA00012438"/>
    </source>
</evidence>
<dbReference type="EMBL" id="CP051680">
    <property type="protein sequence ID" value="QJD86397.1"/>
    <property type="molecule type" value="Genomic_DNA"/>
</dbReference>
<evidence type="ECO:0000256" key="7">
    <source>
        <dbReference type="ARBA" id="ARBA00023012"/>
    </source>
</evidence>
<dbReference type="SMART" id="SM00387">
    <property type="entry name" value="HATPase_c"/>
    <property type="match status" value="1"/>
</dbReference>
<keyword evidence="6" id="KW-0067">ATP-binding</keyword>
<dbReference type="EC" id="2.7.13.3" evidence="2"/>
<evidence type="ECO:0000256" key="8">
    <source>
        <dbReference type="SAM" id="Phobius"/>
    </source>
</evidence>
<dbReference type="PANTHER" id="PTHR24421">
    <property type="entry name" value="NITRATE/NITRITE SENSOR PROTEIN NARX-RELATED"/>
    <property type="match status" value="1"/>
</dbReference>
<dbReference type="PROSITE" id="PS50109">
    <property type="entry name" value="HIS_KIN"/>
    <property type="match status" value="1"/>
</dbReference>
<feature type="transmembrane region" description="Helical" evidence="8">
    <location>
        <begin position="242"/>
        <end position="259"/>
    </location>
</feature>
<evidence type="ECO:0000256" key="1">
    <source>
        <dbReference type="ARBA" id="ARBA00000085"/>
    </source>
</evidence>
<feature type="transmembrane region" description="Helical" evidence="8">
    <location>
        <begin position="168"/>
        <end position="188"/>
    </location>
</feature>
<reference evidence="10 11" key="1">
    <citation type="submission" date="2020-04" db="EMBL/GenBank/DDBJ databases">
        <title>Genome sequencing of novel species.</title>
        <authorList>
            <person name="Heo J."/>
            <person name="Kim S.-J."/>
            <person name="Kim J.-S."/>
            <person name="Hong S.-B."/>
            <person name="Kwon S.-W."/>
        </authorList>
    </citation>
    <scope>NUCLEOTIDE SEQUENCE [LARGE SCALE GENOMIC DNA]</scope>
    <source>
        <strain evidence="10 11">MFER-1</strain>
    </source>
</reference>
<gene>
    <name evidence="10" type="ORF">HH215_26680</name>
</gene>
<dbReference type="InterPro" id="IPR036890">
    <property type="entry name" value="HATPase_C_sf"/>
</dbReference>
<keyword evidence="5 10" id="KW-0418">Kinase</keyword>
<dbReference type="GO" id="GO:0005524">
    <property type="term" value="F:ATP binding"/>
    <property type="evidence" value="ECO:0007669"/>
    <property type="project" value="UniProtKB-KW"/>
</dbReference>
<name>A0A7Z2VNJ9_9BACL</name>
<dbReference type="InterPro" id="IPR003594">
    <property type="entry name" value="HATPase_dom"/>
</dbReference>
<dbReference type="Proteomes" id="UP000502248">
    <property type="component" value="Chromosome"/>
</dbReference>
<dbReference type="SUPFAM" id="SSF55874">
    <property type="entry name" value="ATPase domain of HSP90 chaperone/DNA topoisomerase II/histidine kinase"/>
    <property type="match status" value="1"/>
</dbReference>
<evidence type="ECO:0000313" key="11">
    <source>
        <dbReference type="Proteomes" id="UP000502248"/>
    </source>
</evidence>
<dbReference type="InterPro" id="IPR005467">
    <property type="entry name" value="His_kinase_dom"/>
</dbReference>
<dbReference type="InterPro" id="IPR050482">
    <property type="entry name" value="Sensor_HK_TwoCompSys"/>
</dbReference>
<keyword evidence="8" id="KW-0812">Transmembrane</keyword>